<dbReference type="OrthoDB" id="4532at2759"/>
<dbReference type="InterPro" id="IPR036225">
    <property type="entry name" value="SRP/SRP_N"/>
</dbReference>
<dbReference type="Gene3D" id="3.40.50.300">
    <property type="entry name" value="P-loop containing nucleotide triphosphate hydrolases"/>
    <property type="match status" value="1"/>
</dbReference>
<reference evidence="16" key="2">
    <citation type="submission" date="2022-01" db="EMBL/GenBank/DDBJ databases">
        <authorList>
            <person name="Hirooka S."/>
            <person name="Miyagishima S.Y."/>
        </authorList>
    </citation>
    <scope>NUCLEOTIDE SEQUENCE</scope>
    <source>
        <strain evidence="16">NBRC 102759</strain>
    </source>
</reference>
<dbReference type="InterPro" id="IPR036891">
    <property type="entry name" value="Signal_recog_part_SRP54_M_sf"/>
</dbReference>
<evidence type="ECO:0000313" key="17">
    <source>
        <dbReference type="Proteomes" id="UP001061958"/>
    </source>
</evidence>
<evidence type="ECO:0000256" key="10">
    <source>
        <dbReference type="ARBA" id="ARBA00035672"/>
    </source>
</evidence>
<dbReference type="PANTHER" id="PTHR11564:SF5">
    <property type="entry name" value="SIGNAL RECOGNITION PARTICLE SUBUNIT SRP54"/>
    <property type="match status" value="1"/>
</dbReference>
<comment type="similarity">
    <text evidence="2">Belongs to the GTP-binding SRP family. SRP54 subfamily.</text>
</comment>
<dbReference type="GO" id="GO:0006614">
    <property type="term" value="P:SRP-dependent cotranslational protein targeting to membrane"/>
    <property type="evidence" value="ECO:0007669"/>
    <property type="project" value="InterPro"/>
</dbReference>
<keyword evidence="17" id="KW-1185">Reference proteome</keyword>
<dbReference type="InterPro" id="IPR027417">
    <property type="entry name" value="P-loop_NTPase"/>
</dbReference>
<comment type="subcellular location">
    <subcellularLocation>
        <location evidence="1">Cytoplasm</location>
    </subcellularLocation>
</comment>
<dbReference type="SUPFAM" id="SSF52540">
    <property type="entry name" value="P-loop containing nucleoside triphosphate hydrolases"/>
    <property type="match status" value="1"/>
</dbReference>
<evidence type="ECO:0000259" key="15">
    <source>
        <dbReference type="SMART" id="SM00963"/>
    </source>
</evidence>
<keyword evidence="9" id="KW-0687">Ribonucleoprotein</keyword>
<evidence type="ECO:0000256" key="8">
    <source>
        <dbReference type="ARBA" id="ARBA00023135"/>
    </source>
</evidence>
<keyword evidence="5" id="KW-0378">Hydrolase</keyword>
<keyword evidence="7" id="KW-0342">GTP-binding</keyword>
<dbReference type="InterPro" id="IPR042101">
    <property type="entry name" value="SRP54_N_sf"/>
</dbReference>
<keyword evidence="6" id="KW-0694">RNA-binding</keyword>
<dbReference type="InterPro" id="IPR004780">
    <property type="entry name" value="SRP"/>
</dbReference>
<dbReference type="InterPro" id="IPR000897">
    <property type="entry name" value="SRP54_GTPase_dom"/>
</dbReference>
<dbReference type="Pfam" id="PF02978">
    <property type="entry name" value="SRP_SPB"/>
    <property type="match status" value="1"/>
</dbReference>
<feature type="domain" description="AAA+ ATPase" evidence="13">
    <location>
        <begin position="154"/>
        <end position="357"/>
    </location>
</feature>
<evidence type="ECO:0000256" key="3">
    <source>
        <dbReference type="ARBA" id="ARBA00022490"/>
    </source>
</evidence>
<evidence type="ECO:0000256" key="11">
    <source>
        <dbReference type="ARBA" id="ARBA00048157"/>
    </source>
</evidence>
<dbReference type="Pfam" id="PF02881">
    <property type="entry name" value="SRP54_N"/>
    <property type="match status" value="1"/>
</dbReference>
<keyword evidence="3" id="KW-0963">Cytoplasm</keyword>
<gene>
    <name evidence="16" type="ORF">GpartN1_g6089.t1</name>
</gene>
<evidence type="ECO:0000256" key="5">
    <source>
        <dbReference type="ARBA" id="ARBA00022801"/>
    </source>
</evidence>
<dbReference type="EMBL" id="BQMJ01000053">
    <property type="protein sequence ID" value="GJQ14298.1"/>
    <property type="molecule type" value="Genomic_DNA"/>
</dbReference>
<name>A0A9C7Q0P2_9RHOD</name>
<evidence type="ECO:0000256" key="4">
    <source>
        <dbReference type="ARBA" id="ARBA00022741"/>
    </source>
</evidence>
<evidence type="ECO:0000256" key="1">
    <source>
        <dbReference type="ARBA" id="ARBA00004496"/>
    </source>
</evidence>
<dbReference type="GO" id="GO:0003924">
    <property type="term" value="F:GTPase activity"/>
    <property type="evidence" value="ECO:0007669"/>
    <property type="project" value="InterPro"/>
</dbReference>
<dbReference type="SUPFAM" id="SSF47364">
    <property type="entry name" value="Domain of the SRP/SRP receptor G-proteins"/>
    <property type="match status" value="1"/>
</dbReference>
<sequence length="537" mass="59940">MSIAFLHVPSYVCCHKTFCRKRASLLAPFDAFRNKWRKSIILQRKNTYGPVYMLFDEFANKIQQAISNVSKLQVFNDKEFQKALKNVRDSLIEADANVEIVDELISNVETKMKQVKIPKGVTKTQMFVKLVQDGLTEILGGEGTSDRILSAPQRQKRIMFVGLQGSGKTTTIAKFAKLTLKKFPKARILLVACDTRRPAAIEQLNILGKRVNCETFSGEEGSNAEWVLDRALKYSLEKEFDYILIDTAGRQVIDNDLMNELVLLEKNAKPDEILLVLDAMTGQEAANVARQFATTVRISGAVLTKLDSDTRGGAALSLNSISGCSICFMGTSENLDGLETFYPDRIASRILGMGDIVSLVEKAQENVSEDEVKEMAKRMMEAKFTFEDFLKQLSFVSSMGSLGNMLKMIPGVGNKINSEDIPKMETKLKVAKAIIQSMTNEEKKNPQLFYDDISSKKRIERIRRGSGRSQEEIDDFFKTFKSAQITMKKLGASATGEAGSADSIESTDFAGNRAQRRKLTKAKKLMPKNTIKKGFAK</sequence>
<comment type="caution">
    <text evidence="16">The sequence shown here is derived from an EMBL/GenBank/DDBJ whole genome shotgun (WGS) entry which is preliminary data.</text>
</comment>
<dbReference type="InterPro" id="IPR022941">
    <property type="entry name" value="SRP54"/>
</dbReference>
<dbReference type="GO" id="GO:0008312">
    <property type="term" value="F:7S RNA binding"/>
    <property type="evidence" value="ECO:0007669"/>
    <property type="project" value="InterPro"/>
</dbReference>
<protein>
    <recommendedName>
        <fullName evidence="10">signal-recognition-particle GTPase</fullName>
        <ecNumber evidence="10">3.6.5.4</ecNumber>
    </recommendedName>
</protein>
<proteinExistence type="inferred from homology"/>
<dbReference type="InterPro" id="IPR004125">
    <property type="entry name" value="Signal_recog_particle_SRP54_M"/>
</dbReference>
<dbReference type="AlphaFoldDB" id="A0A9C7Q0P2"/>
<dbReference type="Gene3D" id="1.10.260.30">
    <property type="entry name" value="Signal recognition particle, SRP54 subunit, M-domain"/>
    <property type="match status" value="1"/>
</dbReference>
<keyword evidence="4" id="KW-0547">Nucleotide-binding</keyword>
<comment type="catalytic activity">
    <reaction evidence="11">
        <text>GTP + H2O = GDP + phosphate + H(+)</text>
        <dbReference type="Rhea" id="RHEA:19669"/>
        <dbReference type="ChEBI" id="CHEBI:15377"/>
        <dbReference type="ChEBI" id="CHEBI:15378"/>
        <dbReference type="ChEBI" id="CHEBI:37565"/>
        <dbReference type="ChEBI" id="CHEBI:43474"/>
        <dbReference type="ChEBI" id="CHEBI:58189"/>
        <dbReference type="EC" id="3.6.5.4"/>
    </reaction>
    <physiologicalReaction direction="left-to-right" evidence="11">
        <dbReference type="Rhea" id="RHEA:19670"/>
    </physiologicalReaction>
</comment>
<evidence type="ECO:0000259" key="13">
    <source>
        <dbReference type="SMART" id="SM00382"/>
    </source>
</evidence>
<evidence type="ECO:0000256" key="9">
    <source>
        <dbReference type="ARBA" id="ARBA00023274"/>
    </source>
</evidence>
<evidence type="ECO:0000256" key="12">
    <source>
        <dbReference type="SAM" id="MobiDB-lite"/>
    </source>
</evidence>
<dbReference type="SUPFAM" id="SSF47446">
    <property type="entry name" value="Signal peptide-binding domain"/>
    <property type="match status" value="1"/>
</dbReference>
<feature type="compositionally biased region" description="Basic residues" evidence="12">
    <location>
        <begin position="514"/>
        <end position="537"/>
    </location>
</feature>
<dbReference type="EC" id="3.6.5.4" evidence="10"/>
<dbReference type="SMART" id="SM00962">
    <property type="entry name" value="SRP54"/>
    <property type="match status" value="1"/>
</dbReference>
<evidence type="ECO:0000256" key="7">
    <source>
        <dbReference type="ARBA" id="ARBA00023134"/>
    </source>
</evidence>
<organism evidence="16 17">
    <name type="scientific">Galdieria partita</name>
    <dbReference type="NCBI Taxonomy" id="83374"/>
    <lineage>
        <taxon>Eukaryota</taxon>
        <taxon>Rhodophyta</taxon>
        <taxon>Bangiophyceae</taxon>
        <taxon>Galdieriales</taxon>
        <taxon>Galdieriaceae</taxon>
        <taxon>Galdieria</taxon>
    </lineage>
</organism>
<accession>A0A9C7Q0P2</accession>
<dbReference type="GO" id="GO:0005525">
    <property type="term" value="F:GTP binding"/>
    <property type="evidence" value="ECO:0007669"/>
    <property type="project" value="UniProtKB-KW"/>
</dbReference>
<feature type="domain" description="Signal recognition particle SRP54 helical bundle" evidence="15">
    <location>
        <begin position="54"/>
        <end position="139"/>
    </location>
</feature>
<evidence type="ECO:0000256" key="2">
    <source>
        <dbReference type="ARBA" id="ARBA00005450"/>
    </source>
</evidence>
<dbReference type="SMART" id="SM00382">
    <property type="entry name" value="AAA"/>
    <property type="match status" value="1"/>
</dbReference>
<dbReference type="InterPro" id="IPR003593">
    <property type="entry name" value="AAA+_ATPase"/>
</dbReference>
<dbReference type="GO" id="GO:0005786">
    <property type="term" value="C:signal recognition particle, endoplasmic reticulum targeting"/>
    <property type="evidence" value="ECO:0007669"/>
    <property type="project" value="UniProtKB-KW"/>
</dbReference>
<reference evidence="16" key="1">
    <citation type="journal article" date="2022" name="Proc. Natl. Acad. Sci. U.S.A.">
        <title>Life cycle and functional genomics of the unicellular red alga Galdieria for elucidating algal and plant evolution and industrial use.</title>
        <authorList>
            <person name="Hirooka S."/>
            <person name="Itabashi T."/>
            <person name="Ichinose T.M."/>
            <person name="Onuma R."/>
            <person name="Fujiwara T."/>
            <person name="Yamashita S."/>
            <person name="Jong L.W."/>
            <person name="Tomita R."/>
            <person name="Iwane A.H."/>
            <person name="Miyagishima S.Y."/>
        </authorList>
    </citation>
    <scope>NUCLEOTIDE SEQUENCE</scope>
    <source>
        <strain evidence="16">NBRC 102759</strain>
    </source>
</reference>
<feature type="region of interest" description="Disordered" evidence="12">
    <location>
        <begin position="496"/>
        <end position="537"/>
    </location>
</feature>
<evidence type="ECO:0000313" key="16">
    <source>
        <dbReference type="EMBL" id="GJQ14298.1"/>
    </source>
</evidence>
<dbReference type="Proteomes" id="UP001061958">
    <property type="component" value="Unassembled WGS sequence"/>
</dbReference>
<dbReference type="Gene3D" id="1.20.120.140">
    <property type="entry name" value="Signal recognition particle SRP54, nucleotide-binding domain"/>
    <property type="match status" value="1"/>
</dbReference>
<feature type="domain" description="SRP54-type proteins GTP-binding" evidence="14">
    <location>
        <begin position="155"/>
        <end position="352"/>
    </location>
</feature>
<dbReference type="NCBIfam" id="TIGR00959">
    <property type="entry name" value="ffh"/>
    <property type="match status" value="1"/>
</dbReference>
<evidence type="ECO:0000256" key="6">
    <source>
        <dbReference type="ARBA" id="ARBA00022884"/>
    </source>
</evidence>
<evidence type="ECO:0000259" key="14">
    <source>
        <dbReference type="SMART" id="SM00962"/>
    </source>
</evidence>
<dbReference type="Pfam" id="PF00448">
    <property type="entry name" value="SRP54"/>
    <property type="match status" value="1"/>
</dbReference>
<keyword evidence="8" id="KW-0733">Signal recognition particle</keyword>
<dbReference type="InterPro" id="IPR013822">
    <property type="entry name" value="Signal_recog_particl_SRP54_hlx"/>
</dbReference>
<dbReference type="SMART" id="SM00963">
    <property type="entry name" value="SRP54_N"/>
    <property type="match status" value="1"/>
</dbReference>
<dbReference type="PANTHER" id="PTHR11564">
    <property type="entry name" value="SIGNAL RECOGNITION PARTICLE 54K PROTEIN SRP54"/>
    <property type="match status" value="1"/>
</dbReference>